<evidence type="ECO:0000256" key="1">
    <source>
        <dbReference type="SAM" id="MobiDB-lite"/>
    </source>
</evidence>
<accession>A0A840YQX4</accession>
<organism evidence="2 3">
    <name type="scientific">Sphingomonas xinjiangensis</name>
    <dbReference type="NCBI Taxonomy" id="643568"/>
    <lineage>
        <taxon>Bacteria</taxon>
        <taxon>Pseudomonadati</taxon>
        <taxon>Pseudomonadota</taxon>
        <taxon>Alphaproteobacteria</taxon>
        <taxon>Sphingomonadales</taxon>
        <taxon>Sphingomonadaceae</taxon>
        <taxon>Sphingomonas</taxon>
    </lineage>
</organism>
<sequence>MTVERAERSPAFQVDHDDDRTPRAGVSDIAGSAIRAEADVVQIGPLKRLIFRNGEGFGYLIACQIDADELGPTFEIFSLPGAAGSSTHWRCASYSTSRPDMA</sequence>
<keyword evidence="3" id="KW-1185">Reference proteome</keyword>
<evidence type="ECO:0000313" key="2">
    <source>
        <dbReference type="EMBL" id="MBB5711462.1"/>
    </source>
</evidence>
<feature type="region of interest" description="Disordered" evidence="1">
    <location>
        <begin position="1"/>
        <end position="24"/>
    </location>
</feature>
<name>A0A840YQX4_9SPHN</name>
<protein>
    <submittedName>
        <fullName evidence="2">Uncharacterized protein</fullName>
    </submittedName>
</protein>
<dbReference type="EMBL" id="JACIJF010000008">
    <property type="protein sequence ID" value="MBB5711462.1"/>
    <property type="molecule type" value="Genomic_DNA"/>
</dbReference>
<dbReference type="Proteomes" id="UP000527143">
    <property type="component" value="Unassembled WGS sequence"/>
</dbReference>
<evidence type="ECO:0000313" key="3">
    <source>
        <dbReference type="Proteomes" id="UP000527143"/>
    </source>
</evidence>
<dbReference type="AlphaFoldDB" id="A0A840YQX4"/>
<proteinExistence type="predicted"/>
<gene>
    <name evidence="2" type="ORF">FHT02_002708</name>
</gene>
<comment type="caution">
    <text evidence="2">The sequence shown here is derived from an EMBL/GenBank/DDBJ whole genome shotgun (WGS) entry which is preliminary data.</text>
</comment>
<reference evidence="2 3" key="1">
    <citation type="submission" date="2020-08" db="EMBL/GenBank/DDBJ databases">
        <title>Genomic Encyclopedia of Type Strains, Phase IV (KMG-IV): sequencing the most valuable type-strain genomes for metagenomic binning, comparative biology and taxonomic classification.</title>
        <authorList>
            <person name="Goeker M."/>
        </authorList>
    </citation>
    <scope>NUCLEOTIDE SEQUENCE [LARGE SCALE GENOMIC DNA]</scope>
    <source>
        <strain evidence="2 3">DSM 26736</strain>
    </source>
</reference>
<feature type="compositionally biased region" description="Basic and acidic residues" evidence="1">
    <location>
        <begin position="1"/>
        <end position="22"/>
    </location>
</feature>